<reference evidence="1" key="2">
    <citation type="journal article" date="2015" name="Fish Shellfish Immunol.">
        <title>Early steps in the European eel (Anguilla anguilla)-Vibrio vulnificus interaction in the gills: Role of the RtxA13 toxin.</title>
        <authorList>
            <person name="Callol A."/>
            <person name="Pajuelo D."/>
            <person name="Ebbesson L."/>
            <person name="Teles M."/>
            <person name="MacKenzie S."/>
            <person name="Amaro C."/>
        </authorList>
    </citation>
    <scope>NUCLEOTIDE SEQUENCE</scope>
</reference>
<reference evidence="1" key="1">
    <citation type="submission" date="2014-11" db="EMBL/GenBank/DDBJ databases">
        <authorList>
            <person name="Amaro Gonzalez C."/>
        </authorList>
    </citation>
    <scope>NUCLEOTIDE SEQUENCE</scope>
</reference>
<evidence type="ECO:0000313" key="1">
    <source>
        <dbReference type="EMBL" id="JAH64254.1"/>
    </source>
</evidence>
<dbReference type="EMBL" id="GBXM01044323">
    <property type="protein sequence ID" value="JAH64254.1"/>
    <property type="molecule type" value="Transcribed_RNA"/>
</dbReference>
<organism evidence="1">
    <name type="scientific">Anguilla anguilla</name>
    <name type="common">European freshwater eel</name>
    <name type="synonym">Muraena anguilla</name>
    <dbReference type="NCBI Taxonomy" id="7936"/>
    <lineage>
        <taxon>Eukaryota</taxon>
        <taxon>Metazoa</taxon>
        <taxon>Chordata</taxon>
        <taxon>Craniata</taxon>
        <taxon>Vertebrata</taxon>
        <taxon>Euteleostomi</taxon>
        <taxon>Actinopterygii</taxon>
        <taxon>Neopterygii</taxon>
        <taxon>Teleostei</taxon>
        <taxon>Anguilliformes</taxon>
        <taxon>Anguillidae</taxon>
        <taxon>Anguilla</taxon>
    </lineage>
</organism>
<sequence>MHSEDIPLFFQIKYILNIHTDWALCGKLLIPLSFCYHYYAYLVKYEKDWTVLDPFEVVDHQALDTYSVDDKLLVSMWHLC</sequence>
<name>A0A0E9UEJ9_ANGAN</name>
<protein>
    <submittedName>
        <fullName evidence="1">Uncharacterized protein</fullName>
    </submittedName>
</protein>
<accession>A0A0E9UEJ9</accession>
<dbReference type="AlphaFoldDB" id="A0A0E9UEJ9"/>
<proteinExistence type="predicted"/>